<proteinExistence type="predicted"/>
<accession>A0ABD2A3H7</accession>
<evidence type="ECO:0000313" key="3">
    <source>
        <dbReference type="Proteomes" id="UP001607302"/>
    </source>
</evidence>
<dbReference type="EMBL" id="JAUDFV010000156">
    <property type="protein sequence ID" value="KAL2714355.1"/>
    <property type="molecule type" value="Genomic_DNA"/>
</dbReference>
<dbReference type="AlphaFoldDB" id="A0ABD2A3H7"/>
<gene>
    <name evidence="2" type="ORF">V1478_015540</name>
</gene>
<feature type="compositionally biased region" description="Acidic residues" evidence="1">
    <location>
        <begin position="8"/>
        <end position="21"/>
    </location>
</feature>
<dbReference type="Proteomes" id="UP001607302">
    <property type="component" value="Unassembled WGS sequence"/>
</dbReference>
<protein>
    <submittedName>
        <fullName evidence="2">PiggyBac transposable element-derived protein 4-like</fullName>
    </submittedName>
</protein>
<feature type="region of interest" description="Disordered" evidence="1">
    <location>
        <begin position="1"/>
        <end position="21"/>
    </location>
</feature>
<name>A0ABD2A3H7_VESSQ</name>
<reference evidence="2 3" key="1">
    <citation type="journal article" date="2024" name="Ann. Entomol. Soc. Am.">
        <title>Genomic analyses of the southern and eastern yellowjacket wasps (Hymenoptera: Vespidae) reveal evolutionary signatures of social life.</title>
        <authorList>
            <person name="Catto M.A."/>
            <person name="Caine P.B."/>
            <person name="Orr S.E."/>
            <person name="Hunt B.G."/>
            <person name="Goodisman M.A.D."/>
        </authorList>
    </citation>
    <scope>NUCLEOTIDE SEQUENCE [LARGE SCALE GENOMIC DNA]</scope>
    <source>
        <strain evidence="2">233</strain>
        <tissue evidence="2">Head and thorax</tissue>
    </source>
</reference>
<keyword evidence="3" id="KW-1185">Reference proteome</keyword>
<evidence type="ECO:0000313" key="2">
    <source>
        <dbReference type="EMBL" id="KAL2714355.1"/>
    </source>
</evidence>
<sequence length="135" mass="15578">MQKVDELFTTDELESSSSDNEEENIINKCRVQKKKRLLLNSESDNESSISRRILVHNIFREMSGSTGYAKQHIIKGNEKTAFSLIIDHRIMEHIRIIGDKWDLNLTKLDAFIALLYACGAYEAKNLDISYLLNKE</sequence>
<evidence type="ECO:0000256" key="1">
    <source>
        <dbReference type="SAM" id="MobiDB-lite"/>
    </source>
</evidence>
<comment type="caution">
    <text evidence="2">The sequence shown here is derived from an EMBL/GenBank/DDBJ whole genome shotgun (WGS) entry which is preliminary data.</text>
</comment>
<organism evidence="2 3">
    <name type="scientific">Vespula squamosa</name>
    <name type="common">Southern yellow jacket</name>
    <name type="synonym">Wasp</name>
    <dbReference type="NCBI Taxonomy" id="30214"/>
    <lineage>
        <taxon>Eukaryota</taxon>
        <taxon>Metazoa</taxon>
        <taxon>Ecdysozoa</taxon>
        <taxon>Arthropoda</taxon>
        <taxon>Hexapoda</taxon>
        <taxon>Insecta</taxon>
        <taxon>Pterygota</taxon>
        <taxon>Neoptera</taxon>
        <taxon>Endopterygota</taxon>
        <taxon>Hymenoptera</taxon>
        <taxon>Apocrita</taxon>
        <taxon>Aculeata</taxon>
        <taxon>Vespoidea</taxon>
        <taxon>Vespidae</taxon>
        <taxon>Vespinae</taxon>
        <taxon>Vespula</taxon>
    </lineage>
</organism>